<evidence type="ECO:0000259" key="5">
    <source>
        <dbReference type="PROSITE" id="PS50893"/>
    </source>
</evidence>
<evidence type="ECO:0000256" key="4">
    <source>
        <dbReference type="ARBA" id="ARBA00022840"/>
    </source>
</evidence>
<dbReference type="GO" id="GO:0016887">
    <property type="term" value="F:ATP hydrolysis activity"/>
    <property type="evidence" value="ECO:0007669"/>
    <property type="project" value="InterPro"/>
</dbReference>
<evidence type="ECO:0000256" key="3">
    <source>
        <dbReference type="ARBA" id="ARBA00022741"/>
    </source>
</evidence>
<protein>
    <submittedName>
        <fullName evidence="6">ATP-binding cassette domain-containing protein</fullName>
    </submittedName>
</protein>
<organism evidence="6 7">
    <name type="scientific">Shimazuella alba</name>
    <dbReference type="NCBI Taxonomy" id="2690964"/>
    <lineage>
        <taxon>Bacteria</taxon>
        <taxon>Bacillati</taxon>
        <taxon>Bacillota</taxon>
        <taxon>Bacilli</taxon>
        <taxon>Bacillales</taxon>
        <taxon>Thermoactinomycetaceae</taxon>
        <taxon>Shimazuella</taxon>
    </lineage>
</organism>
<evidence type="ECO:0000256" key="2">
    <source>
        <dbReference type="ARBA" id="ARBA00022448"/>
    </source>
</evidence>
<dbReference type="EMBL" id="WUUL01000006">
    <property type="protein sequence ID" value="MXQ54201.1"/>
    <property type="molecule type" value="Genomic_DNA"/>
</dbReference>
<keyword evidence="3" id="KW-0547">Nucleotide-binding</keyword>
<evidence type="ECO:0000313" key="7">
    <source>
        <dbReference type="Proteomes" id="UP000430692"/>
    </source>
</evidence>
<dbReference type="RefSeq" id="WP_160801557.1">
    <property type="nucleotide sequence ID" value="NZ_WUUL01000006.1"/>
</dbReference>
<dbReference type="GO" id="GO:0098796">
    <property type="term" value="C:membrane protein complex"/>
    <property type="evidence" value="ECO:0007669"/>
    <property type="project" value="UniProtKB-ARBA"/>
</dbReference>
<dbReference type="Pfam" id="PF00005">
    <property type="entry name" value="ABC_tran"/>
    <property type="match status" value="1"/>
</dbReference>
<name>A0A6I4VUJ9_9BACL</name>
<dbReference type="FunFam" id="3.40.50.300:FF:000032">
    <property type="entry name" value="Export ABC transporter ATP-binding protein"/>
    <property type="match status" value="1"/>
</dbReference>
<gene>
    <name evidence="6" type="ORF">GSM42_10835</name>
</gene>
<dbReference type="PANTHER" id="PTHR42798">
    <property type="entry name" value="LIPOPROTEIN-RELEASING SYSTEM ATP-BINDING PROTEIN LOLD"/>
    <property type="match status" value="1"/>
</dbReference>
<dbReference type="InterPro" id="IPR017911">
    <property type="entry name" value="MacB-like_ATP-bd"/>
</dbReference>
<reference evidence="6 7" key="1">
    <citation type="submission" date="2019-12" db="EMBL/GenBank/DDBJ databases">
        <title>Whole-genome analyses of novel actinobacteria.</title>
        <authorList>
            <person name="Sahin N."/>
            <person name="Saygin H."/>
        </authorList>
    </citation>
    <scope>NUCLEOTIDE SEQUENCE [LARGE SCALE GENOMIC DNA]</scope>
    <source>
        <strain evidence="6 7">KC615</strain>
    </source>
</reference>
<dbReference type="SUPFAM" id="SSF52540">
    <property type="entry name" value="P-loop containing nucleoside triphosphate hydrolases"/>
    <property type="match status" value="1"/>
</dbReference>
<dbReference type="Gene3D" id="3.40.50.300">
    <property type="entry name" value="P-loop containing nucleotide triphosphate hydrolases"/>
    <property type="match status" value="1"/>
</dbReference>
<dbReference type="InterPro" id="IPR017871">
    <property type="entry name" value="ABC_transporter-like_CS"/>
</dbReference>
<dbReference type="AlphaFoldDB" id="A0A6I4VUJ9"/>
<comment type="caution">
    <text evidence="6">The sequence shown here is derived from an EMBL/GenBank/DDBJ whole genome shotgun (WGS) entry which is preliminary data.</text>
</comment>
<keyword evidence="4 6" id="KW-0067">ATP-binding</keyword>
<dbReference type="SMART" id="SM00382">
    <property type="entry name" value="AAA"/>
    <property type="match status" value="1"/>
</dbReference>
<dbReference type="PROSITE" id="PS50893">
    <property type="entry name" value="ABC_TRANSPORTER_2"/>
    <property type="match status" value="1"/>
</dbReference>
<keyword evidence="2" id="KW-0813">Transport</keyword>
<dbReference type="GO" id="GO:0005524">
    <property type="term" value="F:ATP binding"/>
    <property type="evidence" value="ECO:0007669"/>
    <property type="project" value="UniProtKB-KW"/>
</dbReference>
<dbReference type="InterPro" id="IPR003439">
    <property type="entry name" value="ABC_transporter-like_ATP-bd"/>
</dbReference>
<comment type="similarity">
    <text evidence="1">Belongs to the ABC transporter superfamily.</text>
</comment>
<dbReference type="Proteomes" id="UP000430692">
    <property type="component" value="Unassembled WGS sequence"/>
</dbReference>
<proteinExistence type="inferred from homology"/>
<evidence type="ECO:0000313" key="6">
    <source>
        <dbReference type="EMBL" id="MXQ54201.1"/>
    </source>
</evidence>
<evidence type="ECO:0000256" key="1">
    <source>
        <dbReference type="ARBA" id="ARBA00005417"/>
    </source>
</evidence>
<keyword evidence="7" id="KW-1185">Reference proteome</keyword>
<feature type="domain" description="ABC transporter" evidence="5">
    <location>
        <begin position="4"/>
        <end position="239"/>
    </location>
</feature>
<dbReference type="InterPro" id="IPR003593">
    <property type="entry name" value="AAA+_ATPase"/>
</dbReference>
<dbReference type="PANTHER" id="PTHR42798:SF7">
    <property type="entry name" value="ALPHA-D-RIBOSE 1-METHYLPHOSPHONATE 5-TRIPHOSPHATE SYNTHASE SUBUNIT PHNL"/>
    <property type="match status" value="1"/>
</dbReference>
<dbReference type="PROSITE" id="PS00211">
    <property type="entry name" value="ABC_TRANSPORTER_1"/>
    <property type="match status" value="1"/>
</dbReference>
<accession>A0A6I4VUJ9</accession>
<dbReference type="GO" id="GO:0022857">
    <property type="term" value="F:transmembrane transporter activity"/>
    <property type="evidence" value="ECO:0007669"/>
    <property type="project" value="UniProtKB-ARBA"/>
</dbReference>
<dbReference type="InterPro" id="IPR027417">
    <property type="entry name" value="P-loop_NTPase"/>
</dbReference>
<sequence length="258" mass="29335">MSILRVNKISKVYGKQPVLDRISFSIESGEFVGIMGPSGSGKTTLLRSLGTLDRPTYGEVWIKDESTFELQQENLSVFRRKKLGFVFQQFDLLDTLTVEENILLPLILNKNDIPSMKQRLQEVTTDLGIENLLKMRIDSLSGGQKQKAAIARAIIHRPDLLLADEPTGNLDSKASREIMEIFNSLHKQNKTTILLVTHDPVIASYCDRLLFLKDGQLYNEIYKGDDQKGFFQKILDMLALLGGDRRDFYTINFPKYDS</sequence>
<dbReference type="CDD" id="cd03255">
    <property type="entry name" value="ABC_MJ0796_LolCDE_FtsE"/>
    <property type="match status" value="1"/>
</dbReference>